<dbReference type="EMBL" id="WLYL01000022">
    <property type="protein sequence ID" value="MTD11381.1"/>
    <property type="molecule type" value="Genomic_DNA"/>
</dbReference>
<keyword evidence="9" id="KW-0482">Metalloprotease</keyword>
<evidence type="ECO:0000256" key="4">
    <source>
        <dbReference type="ARBA" id="ARBA00022833"/>
    </source>
</evidence>
<evidence type="ECO:0000256" key="5">
    <source>
        <dbReference type="SAM" id="Coils"/>
    </source>
</evidence>
<evidence type="ECO:0000256" key="3">
    <source>
        <dbReference type="ARBA" id="ARBA00022801"/>
    </source>
</evidence>
<keyword evidence="4" id="KW-0862">Zinc</keyword>
<feature type="domain" description="Peptidase M10 metallopeptidase" evidence="6">
    <location>
        <begin position="41"/>
        <end position="298"/>
    </location>
</feature>
<dbReference type="EC" id="3.4.24.-" evidence="7"/>
<dbReference type="InterPro" id="IPR001818">
    <property type="entry name" value="Pept_M10_metallopeptidase"/>
</dbReference>
<keyword evidence="1 9" id="KW-0645">Protease</keyword>
<dbReference type="GO" id="GO:0008270">
    <property type="term" value="F:zinc ion binding"/>
    <property type="evidence" value="ECO:0007669"/>
    <property type="project" value="InterPro"/>
</dbReference>
<dbReference type="AlphaFoldDB" id="A0A6L6GFU1"/>
<dbReference type="RefSeq" id="WP_154772984.1">
    <property type="nucleotide sequence ID" value="NZ_JAXHPE010000061.1"/>
</dbReference>
<feature type="coiled-coil region" evidence="5">
    <location>
        <begin position="126"/>
        <end position="220"/>
    </location>
</feature>
<name>A0A6L6GFU1_9GAMM</name>
<dbReference type="Proteomes" id="UP001284094">
    <property type="component" value="Unassembled WGS sequence"/>
</dbReference>
<evidence type="ECO:0000313" key="12">
    <source>
        <dbReference type="Proteomes" id="UP001284094"/>
    </source>
</evidence>
<sequence>MRVFILVFVSLVFILLIVQNKKHPQVILNSPIDRVLHPTDTRLRYKISEIDSRFNISHERAIQLSQEAAAIWTAGTGKEFFIYDPKAKLTINFHYDERQEDSSARLAHQKNIQNEQTQWEAKNNEVNSLHNEIDRINALLNAKKIEYETQVQNHNQQIAHINQNGGAHASQREAFNQQRVFLEQKLQNLKFEIDSYNSKIHQLNMQIDELNQINQNINASIQHFNSKFKPYLFDKGNFDGRNINIFEFQSEDDLRLTLAHEFGHALGLKHHEDPKGLMHPMMQDQEQTNFRLLHSDLMLFQNRAYSRE</sequence>
<evidence type="ECO:0000313" key="7">
    <source>
        <dbReference type="EMBL" id="MDY6487433.1"/>
    </source>
</evidence>
<comment type="caution">
    <text evidence="9">The sequence shown here is derived from an EMBL/GenBank/DDBJ whole genome shotgun (WGS) entry which is preliminary data.</text>
</comment>
<dbReference type="InterPro" id="IPR024079">
    <property type="entry name" value="MetalloPept_cat_dom_sf"/>
</dbReference>
<reference evidence="8" key="3">
    <citation type="submission" date="2023-11" db="EMBL/GenBank/DDBJ databases">
        <authorList>
            <person name="Kyselkova M."/>
            <person name="Xanthopoulou K."/>
            <person name="Shestivska V."/>
            <person name="Spanelova P."/>
            <person name="Maixnerova M."/>
            <person name="Higgins P.G."/>
            <person name="Nemec A."/>
        </authorList>
    </citation>
    <scope>NUCLEOTIDE SEQUENCE</scope>
    <source>
        <strain evidence="8">ANC 7225</strain>
    </source>
</reference>
<organism evidence="9 10">
    <name type="scientific">Acinetobacter faecalis</name>
    <dbReference type="NCBI Taxonomy" id="2665161"/>
    <lineage>
        <taxon>Bacteria</taxon>
        <taxon>Pseudomonadati</taxon>
        <taxon>Pseudomonadota</taxon>
        <taxon>Gammaproteobacteria</taxon>
        <taxon>Moraxellales</taxon>
        <taxon>Moraxellaceae</taxon>
        <taxon>Acinetobacter</taxon>
    </lineage>
</organism>
<reference evidence="9 10" key="1">
    <citation type="submission" date="2019-11" db="EMBL/GenBank/DDBJ databases">
        <authorList>
            <person name="An D."/>
        </authorList>
    </citation>
    <scope>NUCLEOTIDE SEQUENCE [LARGE SCALE GENOMIC DNA]</scope>
    <source>
        <strain evidence="9 10">YIM 103518</strain>
    </source>
</reference>
<proteinExistence type="predicted"/>
<dbReference type="GO" id="GO:0006508">
    <property type="term" value="P:proteolysis"/>
    <property type="evidence" value="ECO:0007669"/>
    <property type="project" value="UniProtKB-KW"/>
</dbReference>
<dbReference type="Proteomes" id="UP001278995">
    <property type="component" value="Unassembled WGS sequence"/>
</dbReference>
<gene>
    <name evidence="9" type="ORF">GIX10_08060</name>
    <name evidence="8" type="ORF">SKM48_11625</name>
    <name evidence="7" type="ORF">SKM51_09545</name>
</gene>
<dbReference type="EMBL" id="JAXHPL010000053">
    <property type="protein sequence ID" value="MDY6487433.1"/>
    <property type="molecule type" value="Genomic_DNA"/>
</dbReference>
<dbReference type="SUPFAM" id="SSF55486">
    <property type="entry name" value="Metalloproteases ('zincins'), catalytic domain"/>
    <property type="match status" value="1"/>
</dbReference>
<dbReference type="GO" id="GO:0031012">
    <property type="term" value="C:extracellular matrix"/>
    <property type="evidence" value="ECO:0007669"/>
    <property type="project" value="InterPro"/>
</dbReference>
<evidence type="ECO:0000313" key="9">
    <source>
        <dbReference type="EMBL" id="MTD11381.1"/>
    </source>
</evidence>
<dbReference type="Pfam" id="PF00413">
    <property type="entry name" value="Peptidase_M10"/>
    <property type="match status" value="1"/>
</dbReference>
<dbReference type="GO" id="GO:0004222">
    <property type="term" value="F:metalloendopeptidase activity"/>
    <property type="evidence" value="ECO:0007669"/>
    <property type="project" value="InterPro"/>
</dbReference>
<dbReference type="Gene3D" id="3.40.390.10">
    <property type="entry name" value="Collagenase (Catalytic Domain)"/>
    <property type="match status" value="1"/>
</dbReference>
<dbReference type="PRINTS" id="PR00138">
    <property type="entry name" value="MATRIXIN"/>
</dbReference>
<keyword evidence="5" id="KW-0175">Coiled coil</keyword>
<keyword evidence="12" id="KW-1185">Reference proteome</keyword>
<reference evidence="8 12" key="4">
    <citation type="journal article" date="2024" name="Syst. Appl. Microbiol.">
        <title>Evidence for the occurrence of Acinetobacter faecalis in cattle feces and its emended description.</title>
        <authorList>
            <person name="Kyselkova M."/>
            <person name="Xanthopoulou K."/>
            <person name="Shestivska V."/>
            <person name="Spanelova P."/>
            <person name="Maixnerova M."/>
            <person name="Higgins P.G."/>
            <person name="Nemec A."/>
        </authorList>
    </citation>
    <scope>NUCLEOTIDE SEQUENCE [LARGE SCALE GENOMIC DNA]</scope>
    <source>
        <strain evidence="8 12">ANC 7225</strain>
    </source>
</reference>
<reference evidence="7 11" key="2">
    <citation type="submission" date="2023-11" db="EMBL/GenBank/DDBJ databases">
        <title>The common occurrence of Acinetobacte faecalis in cattle feces and its emended description.</title>
        <authorList>
            <person name="Kyselkova M."/>
            <person name="Xanthopoulou K."/>
            <person name="Shestivska V."/>
            <person name="Spanelova P."/>
            <person name="Maixnerova M."/>
            <person name="Higgins P.G."/>
            <person name="Nemec A."/>
        </authorList>
    </citation>
    <scope>NUCLEOTIDE SEQUENCE [LARGE SCALE GENOMIC DNA]</scope>
    <source>
        <strain evidence="7 11">ANC 7483</strain>
    </source>
</reference>
<evidence type="ECO:0000256" key="2">
    <source>
        <dbReference type="ARBA" id="ARBA00022723"/>
    </source>
</evidence>
<evidence type="ECO:0000313" key="10">
    <source>
        <dbReference type="Proteomes" id="UP000473854"/>
    </source>
</evidence>
<dbReference type="Proteomes" id="UP000473854">
    <property type="component" value="Unassembled WGS sequence"/>
</dbReference>
<evidence type="ECO:0000259" key="6">
    <source>
        <dbReference type="Pfam" id="PF00413"/>
    </source>
</evidence>
<accession>A0A6L6GFU1</accession>
<protein>
    <submittedName>
        <fullName evidence="9">Matrixin family metalloprotease</fullName>
        <ecNumber evidence="7">3.4.24.-</ecNumber>
    </submittedName>
</protein>
<dbReference type="InterPro" id="IPR021190">
    <property type="entry name" value="Pept_M10A"/>
</dbReference>
<dbReference type="EMBL" id="JAXHPO010000070">
    <property type="protein sequence ID" value="MDY6551389.1"/>
    <property type="molecule type" value="Genomic_DNA"/>
</dbReference>
<evidence type="ECO:0000313" key="8">
    <source>
        <dbReference type="EMBL" id="MDY6551389.1"/>
    </source>
</evidence>
<keyword evidence="2" id="KW-0479">Metal-binding</keyword>
<keyword evidence="3 7" id="KW-0378">Hydrolase</keyword>
<evidence type="ECO:0000256" key="1">
    <source>
        <dbReference type="ARBA" id="ARBA00022670"/>
    </source>
</evidence>
<evidence type="ECO:0000313" key="11">
    <source>
        <dbReference type="Proteomes" id="UP001278995"/>
    </source>
</evidence>